<organism evidence="2 3">
    <name type="scientific">Bradyrhizobium daqingense</name>
    <dbReference type="NCBI Taxonomy" id="993502"/>
    <lineage>
        <taxon>Bacteria</taxon>
        <taxon>Pseudomonadati</taxon>
        <taxon>Pseudomonadota</taxon>
        <taxon>Alphaproteobacteria</taxon>
        <taxon>Hyphomicrobiales</taxon>
        <taxon>Nitrobacteraceae</taxon>
        <taxon>Bradyrhizobium</taxon>
    </lineage>
</organism>
<sequence>MKRDFATSVPLAHRGAMSDIDRGRRELAADEIAAINRTHLINTPLRPADLLFMFGTREDVALRADTAGRLWREGYFPWSIVSGGVTPGSEQSECTVIKAAMLAAGIPADLILEEHRAMNTGENVIFSLPIIDAALGLHNIRSVICLGNTWTARRYPMTLHRHWPEVDKMLLTVDSFATPRALWHTDAEFRRRMLHEWDKIERYKAMGFIVEWPEA</sequence>
<evidence type="ECO:0000259" key="1">
    <source>
        <dbReference type="Pfam" id="PF02698"/>
    </source>
</evidence>
<comment type="caution">
    <text evidence="2">The sequence shown here is derived from an EMBL/GenBank/DDBJ whole genome shotgun (WGS) entry which is preliminary data.</text>
</comment>
<name>A0A562LQ86_9BRAD</name>
<evidence type="ECO:0000313" key="2">
    <source>
        <dbReference type="EMBL" id="TWI09772.1"/>
    </source>
</evidence>
<dbReference type="GO" id="GO:0005886">
    <property type="term" value="C:plasma membrane"/>
    <property type="evidence" value="ECO:0007669"/>
    <property type="project" value="TreeGrafter"/>
</dbReference>
<dbReference type="InterPro" id="IPR003848">
    <property type="entry name" value="DUF218"/>
</dbReference>
<accession>A0A562LQ86</accession>
<dbReference type="Gene3D" id="3.40.50.620">
    <property type="entry name" value="HUPs"/>
    <property type="match status" value="1"/>
</dbReference>
<proteinExistence type="predicted"/>
<feature type="domain" description="DUF218" evidence="1">
    <location>
        <begin position="53"/>
        <end position="197"/>
    </location>
</feature>
<dbReference type="InterPro" id="IPR051599">
    <property type="entry name" value="Cell_Envelope_Assoc"/>
</dbReference>
<dbReference type="GO" id="GO:0043164">
    <property type="term" value="P:Gram-negative-bacterium-type cell wall biogenesis"/>
    <property type="evidence" value="ECO:0007669"/>
    <property type="project" value="TreeGrafter"/>
</dbReference>
<dbReference type="Pfam" id="PF02698">
    <property type="entry name" value="DUF218"/>
    <property type="match status" value="1"/>
</dbReference>
<dbReference type="EMBL" id="VLKL01000002">
    <property type="protein sequence ID" value="TWI09772.1"/>
    <property type="molecule type" value="Genomic_DNA"/>
</dbReference>
<dbReference type="Proteomes" id="UP000317176">
    <property type="component" value="Unassembled WGS sequence"/>
</dbReference>
<dbReference type="GO" id="GO:0000270">
    <property type="term" value="P:peptidoglycan metabolic process"/>
    <property type="evidence" value="ECO:0007669"/>
    <property type="project" value="TreeGrafter"/>
</dbReference>
<reference evidence="2 3" key="1">
    <citation type="journal article" date="2015" name="Stand. Genomic Sci.">
        <title>Genomic Encyclopedia of Bacterial and Archaeal Type Strains, Phase III: the genomes of soil and plant-associated and newly described type strains.</title>
        <authorList>
            <person name="Whitman W.B."/>
            <person name="Woyke T."/>
            <person name="Klenk H.P."/>
            <person name="Zhou Y."/>
            <person name="Lilburn T.G."/>
            <person name="Beck B.J."/>
            <person name="De Vos P."/>
            <person name="Vandamme P."/>
            <person name="Eisen J.A."/>
            <person name="Garrity G."/>
            <person name="Hugenholtz P."/>
            <person name="Kyrpides N.C."/>
        </authorList>
    </citation>
    <scope>NUCLEOTIDE SEQUENCE [LARGE SCALE GENOMIC DNA]</scope>
    <source>
        <strain evidence="2 3">CGMCC 1.10947</strain>
    </source>
</reference>
<protein>
    <submittedName>
        <fullName evidence="2">DUF218 domain-containing protein</fullName>
    </submittedName>
</protein>
<dbReference type="CDD" id="cd06259">
    <property type="entry name" value="YdcF-like"/>
    <property type="match status" value="1"/>
</dbReference>
<dbReference type="InterPro" id="IPR014729">
    <property type="entry name" value="Rossmann-like_a/b/a_fold"/>
</dbReference>
<gene>
    <name evidence="2" type="ORF">IQ17_00852</name>
</gene>
<keyword evidence="3" id="KW-1185">Reference proteome</keyword>
<dbReference type="AlphaFoldDB" id="A0A562LQ86"/>
<evidence type="ECO:0000313" key="3">
    <source>
        <dbReference type="Proteomes" id="UP000317176"/>
    </source>
</evidence>
<dbReference type="PANTHER" id="PTHR30336:SF4">
    <property type="entry name" value="ENVELOPE BIOGENESIS FACTOR ELYC"/>
    <property type="match status" value="1"/>
</dbReference>
<dbReference type="PANTHER" id="PTHR30336">
    <property type="entry name" value="INNER MEMBRANE PROTEIN, PROBABLE PERMEASE"/>
    <property type="match status" value="1"/>
</dbReference>